<sequence>MSNSGRIERLPSFVELGGDWLPRLVLVPELGGMIRQIEFIREGRPFPVLHDDSDEELVANPWFRGRFLFPFNDRIPDGKYTWDDVQYQLEINEERDAIHGFLYRQSMERISSSKSPSAQWIRLFYQTDGTHPGYPFLLKLVITYQVSPDRVDIQVDIKNTGKTSAPLTFGWHPYFSLPGTKKIDDVILTIPASKYAETDARFCATGVLRSVENTRYDFRKGRNLGEYDYDMFLACPSGWASLETPFCMLRIEFNGELLKGFQLFVPPDRTSVALEPVTAPANTFNHPELGLIALGPGKSISSQIHLAMYFKET</sequence>
<reference evidence="1 2" key="1">
    <citation type="submission" date="2024-03" db="EMBL/GenBank/DDBJ databases">
        <title>Ignisphaera cupida sp. nov., a hyperthermophilic hydrolytic archaeon from a hot spring of Kamchatka, and proposal of Ignisphaeraceae fam. nov.</title>
        <authorList>
            <person name="Podosokorskaya O.A."/>
            <person name="Elcheninov A.G."/>
            <person name="Maltseva A.I."/>
            <person name="Zayulina K.S."/>
            <person name="Novikov A."/>
            <person name="Merkel A.Y."/>
        </authorList>
    </citation>
    <scope>NUCLEOTIDE SEQUENCE [LARGE SCALE GENOMIC DNA]</scope>
    <source>
        <strain evidence="1 2">38H-sp</strain>
    </source>
</reference>
<dbReference type="Gene3D" id="2.70.98.10">
    <property type="match status" value="1"/>
</dbReference>
<dbReference type="RefSeq" id="WP_420068580.1">
    <property type="nucleotide sequence ID" value="NZ_JBCHKQ010000001.1"/>
</dbReference>
<accession>A0ABU9U8Y3</accession>
<evidence type="ECO:0000313" key="1">
    <source>
        <dbReference type="EMBL" id="MEM5947127.1"/>
    </source>
</evidence>
<dbReference type="InterPro" id="IPR014718">
    <property type="entry name" value="GH-type_carb-bd"/>
</dbReference>
<dbReference type="Proteomes" id="UP001466331">
    <property type="component" value="Unassembled WGS sequence"/>
</dbReference>
<dbReference type="PANTHER" id="PTHR10091:SF0">
    <property type="entry name" value="GALACTOSE MUTAROTASE"/>
    <property type="match status" value="1"/>
</dbReference>
<gene>
    <name evidence="1" type="ORF">WKV44_01065</name>
</gene>
<evidence type="ECO:0000313" key="2">
    <source>
        <dbReference type="Proteomes" id="UP001466331"/>
    </source>
</evidence>
<comment type="caution">
    <text evidence="1">The sequence shown here is derived from an EMBL/GenBank/DDBJ whole genome shotgun (WGS) entry which is preliminary data.</text>
</comment>
<dbReference type="SUPFAM" id="SSF74650">
    <property type="entry name" value="Galactose mutarotase-like"/>
    <property type="match status" value="1"/>
</dbReference>
<protein>
    <submittedName>
        <fullName evidence="1">Aldose 1-epimerase</fullName>
    </submittedName>
</protein>
<proteinExistence type="predicted"/>
<keyword evidence="2" id="KW-1185">Reference proteome</keyword>
<name>A0ABU9U8Y3_9SPIR</name>
<organism evidence="1 2">
    <name type="scientific">Rarispira pelagica</name>
    <dbReference type="NCBI Taxonomy" id="3141764"/>
    <lineage>
        <taxon>Bacteria</taxon>
        <taxon>Pseudomonadati</taxon>
        <taxon>Spirochaetota</taxon>
        <taxon>Spirochaetia</taxon>
        <taxon>Winmispirales</taxon>
        <taxon>Winmispiraceae</taxon>
        <taxon>Rarispira</taxon>
    </lineage>
</organism>
<dbReference type="InterPro" id="IPR011013">
    <property type="entry name" value="Gal_mutarotase_sf_dom"/>
</dbReference>
<dbReference type="EMBL" id="JBCHKQ010000001">
    <property type="protein sequence ID" value="MEM5947127.1"/>
    <property type="molecule type" value="Genomic_DNA"/>
</dbReference>
<dbReference type="PANTHER" id="PTHR10091">
    <property type="entry name" value="ALDOSE-1-EPIMERASE"/>
    <property type="match status" value="1"/>
</dbReference>
<dbReference type="Pfam" id="PF01263">
    <property type="entry name" value="Aldose_epim"/>
    <property type="match status" value="1"/>
</dbReference>
<dbReference type="InterPro" id="IPR008183">
    <property type="entry name" value="Aldose_1/G6P_1-epimerase"/>
</dbReference>